<protein>
    <submittedName>
        <fullName evidence="1">Actin</fullName>
    </submittedName>
</protein>
<dbReference type="PANTHER" id="PTHR11937">
    <property type="entry name" value="ACTIN"/>
    <property type="match status" value="1"/>
</dbReference>
<dbReference type="EMBL" id="JASJQH010006876">
    <property type="protein sequence ID" value="KAK9729753.1"/>
    <property type="molecule type" value="Genomic_DNA"/>
</dbReference>
<sequence>MAQIMFETFNTPTFYIAIEATLSLNVLLVSYSGDSVTRTSLIYERHSLPLADFRLNLVDYDSINWFMRLLTEQGSIFSINAKRDIANDVKEDFCCVELDFEQEMENAATSAGLEISL</sequence>
<dbReference type="InterPro" id="IPR004000">
    <property type="entry name" value="Actin"/>
</dbReference>
<dbReference type="Gene3D" id="3.90.640.10">
    <property type="entry name" value="Actin, Chain A, domain 4"/>
    <property type="match status" value="1"/>
</dbReference>
<dbReference type="Gene3D" id="3.30.420.40">
    <property type="match status" value="1"/>
</dbReference>
<dbReference type="InterPro" id="IPR043129">
    <property type="entry name" value="ATPase_NBD"/>
</dbReference>
<organism evidence="1 2">
    <name type="scientific">Basidiobolus ranarum</name>
    <dbReference type="NCBI Taxonomy" id="34480"/>
    <lineage>
        <taxon>Eukaryota</taxon>
        <taxon>Fungi</taxon>
        <taxon>Fungi incertae sedis</taxon>
        <taxon>Zoopagomycota</taxon>
        <taxon>Entomophthoromycotina</taxon>
        <taxon>Basidiobolomycetes</taxon>
        <taxon>Basidiobolales</taxon>
        <taxon>Basidiobolaceae</taxon>
        <taxon>Basidiobolus</taxon>
    </lineage>
</organism>
<dbReference type="Proteomes" id="UP001479436">
    <property type="component" value="Unassembled WGS sequence"/>
</dbReference>
<evidence type="ECO:0000313" key="1">
    <source>
        <dbReference type="EMBL" id="KAK9729753.1"/>
    </source>
</evidence>
<evidence type="ECO:0000313" key="2">
    <source>
        <dbReference type="Proteomes" id="UP001479436"/>
    </source>
</evidence>
<dbReference type="SUPFAM" id="SSF53067">
    <property type="entry name" value="Actin-like ATPase domain"/>
    <property type="match status" value="1"/>
</dbReference>
<proteinExistence type="predicted"/>
<comment type="caution">
    <text evidence="1">The sequence shown here is derived from an EMBL/GenBank/DDBJ whole genome shotgun (WGS) entry which is preliminary data.</text>
</comment>
<reference evidence="1 2" key="1">
    <citation type="submission" date="2023-04" db="EMBL/GenBank/DDBJ databases">
        <title>Genome of Basidiobolus ranarum AG-B5.</title>
        <authorList>
            <person name="Stajich J.E."/>
            <person name="Carter-House D."/>
            <person name="Gryganskyi A."/>
        </authorList>
    </citation>
    <scope>NUCLEOTIDE SEQUENCE [LARGE SCALE GENOMIC DNA]</scope>
    <source>
        <strain evidence="1 2">AG-B5</strain>
    </source>
</reference>
<keyword evidence="2" id="KW-1185">Reference proteome</keyword>
<gene>
    <name evidence="1" type="primary">ACT1_1</name>
    <name evidence="1" type="ORF">K7432_000001</name>
</gene>
<name>A0ABR2WBU2_9FUNG</name>
<accession>A0ABR2WBU2</accession>